<evidence type="ECO:0000313" key="1">
    <source>
        <dbReference type="EMBL" id="SFC20970.1"/>
    </source>
</evidence>
<protein>
    <recommendedName>
        <fullName evidence="3">DUF2490 domain-containing protein</fullName>
    </recommendedName>
</protein>
<gene>
    <name evidence="1" type="ORF">SAMN05216167_101661</name>
</gene>
<sequence>MDKVFIIASVLIFGALPAFSQERYVAGTLPQVNVNFSLPKKFKLNTKLESRQLFAERELNESGKNRFRYERTDLALVLTKKASLNSTLGGGYLIRLEDHQFVHRFIQQANLVNDLALITVAHRFVVDETFRQTEPLEVRARYRLSLEKALNGREIDAHEMYVKVNNEYLGIWSSNRTDLEIRGSLALGYNAINDTKIELGFEYRVNEFDQPRQAHQYWATVSWFITI</sequence>
<name>A0A1I1HIN6_9BACT</name>
<dbReference type="AlphaFoldDB" id="A0A1I1HIN6"/>
<proteinExistence type="predicted"/>
<dbReference type="EMBL" id="FOLQ01000001">
    <property type="protein sequence ID" value="SFC20970.1"/>
    <property type="molecule type" value="Genomic_DNA"/>
</dbReference>
<dbReference type="InterPro" id="IPR019619">
    <property type="entry name" value="DUF2490"/>
</dbReference>
<dbReference type="RefSeq" id="WP_093823001.1">
    <property type="nucleotide sequence ID" value="NZ_FOLQ01000001.1"/>
</dbReference>
<organism evidence="1 2">
    <name type="scientific">Spirosoma endophyticum</name>
    <dbReference type="NCBI Taxonomy" id="662367"/>
    <lineage>
        <taxon>Bacteria</taxon>
        <taxon>Pseudomonadati</taxon>
        <taxon>Bacteroidota</taxon>
        <taxon>Cytophagia</taxon>
        <taxon>Cytophagales</taxon>
        <taxon>Cytophagaceae</taxon>
        <taxon>Spirosoma</taxon>
    </lineage>
</organism>
<keyword evidence="2" id="KW-1185">Reference proteome</keyword>
<dbReference type="Pfam" id="PF10677">
    <property type="entry name" value="DUF2490"/>
    <property type="match status" value="1"/>
</dbReference>
<accession>A0A1I1HIN6</accession>
<dbReference type="Proteomes" id="UP000198598">
    <property type="component" value="Unassembled WGS sequence"/>
</dbReference>
<dbReference type="STRING" id="662367.SAMN05216167_101661"/>
<evidence type="ECO:0008006" key="3">
    <source>
        <dbReference type="Google" id="ProtNLM"/>
    </source>
</evidence>
<evidence type="ECO:0000313" key="2">
    <source>
        <dbReference type="Proteomes" id="UP000198598"/>
    </source>
</evidence>
<dbReference type="OrthoDB" id="1121653at2"/>
<reference evidence="1 2" key="1">
    <citation type="submission" date="2016-10" db="EMBL/GenBank/DDBJ databases">
        <authorList>
            <person name="de Groot N.N."/>
        </authorList>
    </citation>
    <scope>NUCLEOTIDE SEQUENCE [LARGE SCALE GENOMIC DNA]</scope>
    <source>
        <strain evidence="1 2">DSM 26130</strain>
    </source>
</reference>